<evidence type="ECO:0000256" key="4">
    <source>
        <dbReference type="ARBA" id="ARBA00022741"/>
    </source>
</evidence>
<evidence type="ECO:0000313" key="7">
    <source>
        <dbReference type="Proteomes" id="UP000002574"/>
    </source>
</evidence>
<evidence type="ECO:0008006" key="8">
    <source>
        <dbReference type="Google" id="ProtNLM"/>
    </source>
</evidence>
<evidence type="ECO:0000256" key="3">
    <source>
        <dbReference type="ARBA" id="ARBA00022722"/>
    </source>
</evidence>
<dbReference type="Proteomes" id="UP000002574">
    <property type="component" value="Chromosome"/>
</dbReference>
<evidence type="ECO:0000256" key="5">
    <source>
        <dbReference type="ARBA" id="ARBA00022801"/>
    </source>
</evidence>
<dbReference type="Pfam" id="PF01934">
    <property type="entry name" value="HepT-like"/>
    <property type="match status" value="1"/>
</dbReference>
<name>D3DG06_HYDTT</name>
<dbReference type="eggNOG" id="COG2361">
    <property type="taxonomic scope" value="Bacteria"/>
</dbReference>
<keyword evidence="5" id="KW-0378">Hydrolase</keyword>
<dbReference type="InterPro" id="IPR051813">
    <property type="entry name" value="HepT_RNase_toxin"/>
</dbReference>
<gene>
    <name evidence="6" type="ordered locus">HTH_0291</name>
</gene>
<evidence type="ECO:0000313" key="6">
    <source>
        <dbReference type="EMBL" id="BAI68758.1"/>
    </source>
</evidence>
<reference evidence="6 7" key="1">
    <citation type="journal article" date="2010" name="J. Bacteriol.">
        <title>Complete genome sequence of the thermophilic, obligately chemolithoautotrophic hydrogen-oxidizing bacterium Hydrogenobacter thermophilus TK-6.</title>
        <authorList>
            <person name="Arai H."/>
            <person name="Kanbe H."/>
            <person name="Ishii M."/>
            <person name="Igarashi Y."/>
        </authorList>
    </citation>
    <scope>NUCLEOTIDE SEQUENCE [LARGE SCALE GENOMIC DNA]</scope>
    <source>
        <strain evidence="7">DSM 6534 / IAM 12695 / TK-6</strain>
    </source>
</reference>
<evidence type="ECO:0000256" key="2">
    <source>
        <dbReference type="ARBA" id="ARBA00022649"/>
    </source>
</evidence>
<dbReference type="PANTHER" id="PTHR34139:SF1">
    <property type="entry name" value="RNASE MJ1380-RELATED"/>
    <property type="match status" value="1"/>
</dbReference>
<dbReference type="EMBL" id="AP011112">
    <property type="protein sequence ID" value="BAI68758.1"/>
    <property type="molecule type" value="Genomic_DNA"/>
</dbReference>
<organism evidence="6 7">
    <name type="scientific">Hydrogenobacter thermophilus (strain DSM 6534 / IAM 12695 / TK-6)</name>
    <dbReference type="NCBI Taxonomy" id="608538"/>
    <lineage>
        <taxon>Bacteria</taxon>
        <taxon>Pseudomonadati</taxon>
        <taxon>Aquificota</taxon>
        <taxon>Aquificia</taxon>
        <taxon>Aquificales</taxon>
        <taxon>Aquificaceae</taxon>
        <taxon>Hydrogenobacter</taxon>
    </lineage>
</organism>
<keyword evidence="1" id="KW-0597">Phosphoprotein</keyword>
<accession>D3DG06</accession>
<dbReference type="GO" id="GO:0004540">
    <property type="term" value="F:RNA nuclease activity"/>
    <property type="evidence" value="ECO:0007669"/>
    <property type="project" value="InterPro"/>
</dbReference>
<sequence>MYKRGDREFVLDMLFACNKIMNYTKGLTYEDFKKNEMVIDAVTRNIEILGEASKSISDGLKNKYPEVGWKEIARTRDKIIHFYFGINLEIIWDIVIEDIPKLKTELEKIIKLEGWSL</sequence>
<dbReference type="GO" id="GO:0110001">
    <property type="term" value="C:toxin-antitoxin complex"/>
    <property type="evidence" value="ECO:0007669"/>
    <property type="project" value="InterPro"/>
</dbReference>
<dbReference type="PANTHER" id="PTHR34139">
    <property type="entry name" value="UPF0331 PROTEIN MJ0127"/>
    <property type="match status" value="1"/>
</dbReference>
<proteinExistence type="predicted"/>
<dbReference type="PATRIC" id="fig|608538.5.peg.290"/>
<dbReference type="STRING" id="608538.HTH_0291"/>
<evidence type="ECO:0000256" key="1">
    <source>
        <dbReference type="ARBA" id="ARBA00022553"/>
    </source>
</evidence>
<dbReference type="InterPro" id="IPR008201">
    <property type="entry name" value="HepT-like"/>
</dbReference>
<keyword evidence="2" id="KW-1277">Toxin-antitoxin system</keyword>
<dbReference type="AlphaFoldDB" id="D3DG06"/>
<dbReference type="GO" id="GO:0016787">
    <property type="term" value="F:hydrolase activity"/>
    <property type="evidence" value="ECO:0007669"/>
    <property type="project" value="UniProtKB-KW"/>
</dbReference>
<protein>
    <recommendedName>
        <fullName evidence="8">Nucleotidyltransferase</fullName>
    </recommendedName>
</protein>
<keyword evidence="7" id="KW-1185">Reference proteome</keyword>
<keyword evidence="4" id="KW-0547">Nucleotide-binding</keyword>
<dbReference type="OrthoDB" id="9810538at2"/>
<keyword evidence="3" id="KW-0540">Nuclease</keyword>
<dbReference type="GO" id="GO:0000166">
    <property type="term" value="F:nucleotide binding"/>
    <property type="evidence" value="ECO:0007669"/>
    <property type="project" value="UniProtKB-KW"/>
</dbReference>
<dbReference type="KEGG" id="hth:HTH_0291"/>
<dbReference type="KEGG" id="hte:Hydth_0289"/>